<feature type="region of interest" description="Disordered" evidence="1">
    <location>
        <begin position="137"/>
        <end position="185"/>
    </location>
</feature>
<accession>A0A1L8DC84</accession>
<protein>
    <submittedName>
        <fullName evidence="2">Uncharacterized protein</fullName>
    </submittedName>
</protein>
<feature type="compositionally biased region" description="Polar residues" evidence="1">
    <location>
        <begin position="1"/>
        <end position="31"/>
    </location>
</feature>
<reference evidence="2" key="1">
    <citation type="submission" date="2016-12" db="EMBL/GenBank/DDBJ databases">
        <title>An insight into the sialome and mialome of the sand fly, Nyssomyia neivai.</title>
        <authorList>
            <person name="Sebastian V."/>
            <person name="Goulart T.M."/>
            <person name="Oliveira W."/>
            <person name="Calvo E."/>
            <person name="Oliveira L.F."/>
            <person name="Pinto M.C."/>
            <person name="Rosselino A.M."/>
            <person name="Ribeiro J.M."/>
        </authorList>
    </citation>
    <scope>NUCLEOTIDE SEQUENCE</scope>
</reference>
<dbReference type="CDD" id="cd19815">
    <property type="entry name" value="Bbox1_HOIP"/>
    <property type="match status" value="1"/>
</dbReference>
<name>A0A1L8DC84_9DIPT</name>
<proteinExistence type="predicted"/>
<organism evidence="2">
    <name type="scientific">Nyssomyia neivai</name>
    <dbReference type="NCBI Taxonomy" id="330878"/>
    <lineage>
        <taxon>Eukaryota</taxon>
        <taxon>Metazoa</taxon>
        <taxon>Ecdysozoa</taxon>
        <taxon>Arthropoda</taxon>
        <taxon>Hexapoda</taxon>
        <taxon>Insecta</taxon>
        <taxon>Pterygota</taxon>
        <taxon>Neoptera</taxon>
        <taxon>Endopterygota</taxon>
        <taxon>Diptera</taxon>
        <taxon>Nematocera</taxon>
        <taxon>Psychodoidea</taxon>
        <taxon>Psychodidae</taxon>
        <taxon>Nyssomyia</taxon>
    </lineage>
</organism>
<dbReference type="InterPro" id="IPR047543">
    <property type="entry name" value="Bbox1_RNF31-like"/>
</dbReference>
<feature type="region of interest" description="Disordered" evidence="1">
    <location>
        <begin position="1"/>
        <end position="58"/>
    </location>
</feature>
<dbReference type="EMBL" id="GFDF01010022">
    <property type="protein sequence ID" value="JAV04062.1"/>
    <property type="molecule type" value="Transcribed_RNA"/>
</dbReference>
<evidence type="ECO:0000256" key="1">
    <source>
        <dbReference type="SAM" id="MobiDB-lite"/>
    </source>
</evidence>
<dbReference type="SUPFAM" id="SSF57845">
    <property type="entry name" value="B-box zinc-binding domain"/>
    <property type="match status" value="1"/>
</dbReference>
<feature type="compositionally biased region" description="Basic and acidic residues" evidence="1">
    <location>
        <begin position="174"/>
        <end position="185"/>
    </location>
</feature>
<dbReference type="AlphaFoldDB" id="A0A1L8DC84"/>
<sequence length="185" mass="20882">MSNMNGKSKATTQYRSTRTMPQWVHEQSQQVGPKPPPLPHMENGRTPPALPPKNTNNEPDYEIIDFGGQYSNTMPIFPAKPGDLKKSPMTKCELCGSTTPTIKCEQCDQHLFCASCDDMYHRHPKRQTHMRKTVTIGDQTVKPPLPPKGENLVPVPPPRRNKRGSFRLQSPMPGRKDQVRHCTIS</sequence>
<evidence type="ECO:0000313" key="2">
    <source>
        <dbReference type="EMBL" id="JAV04062.1"/>
    </source>
</evidence>